<gene>
    <name evidence="1" type="ORF">O6H91_08G061500</name>
</gene>
<dbReference type="Proteomes" id="UP001162992">
    <property type="component" value="Chromosome 8"/>
</dbReference>
<organism evidence="1 2">
    <name type="scientific">Diphasiastrum complanatum</name>
    <name type="common">Issler's clubmoss</name>
    <name type="synonym">Lycopodium complanatum</name>
    <dbReference type="NCBI Taxonomy" id="34168"/>
    <lineage>
        <taxon>Eukaryota</taxon>
        <taxon>Viridiplantae</taxon>
        <taxon>Streptophyta</taxon>
        <taxon>Embryophyta</taxon>
        <taxon>Tracheophyta</taxon>
        <taxon>Lycopodiopsida</taxon>
        <taxon>Lycopodiales</taxon>
        <taxon>Lycopodiaceae</taxon>
        <taxon>Lycopodioideae</taxon>
        <taxon>Diphasiastrum</taxon>
    </lineage>
</organism>
<evidence type="ECO:0000313" key="2">
    <source>
        <dbReference type="Proteomes" id="UP001162992"/>
    </source>
</evidence>
<evidence type="ECO:0000313" key="1">
    <source>
        <dbReference type="EMBL" id="KAJ7546929.1"/>
    </source>
</evidence>
<name>A0ACC2CY44_DIPCM</name>
<proteinExistence type="predicted"/>
<sequence length="706" mass="79837">MMAFRVAVLEKIATGLGVMAFVWATVVLLEATKVLSRSHELEWQHAVSHSLSIQSTKPKKASMDQKISAELPHANREAENTEQSSISLEDPTPDGCFPFEIQRTWTFAAVPFISHSNLFVARQVSSMLYILQLMSAAVSIALSIRQLSSQRFISDKTHDDRSKLLSLALNVFYALALMQSLVFLLLLQVQTRYNFLEGQSLEMVKDFFYDAYSASLKKSIFDGLAMDLVGYSITQIQSNSAKQQLGGMHILLAFVKQKELKANTLRRIGTTPDALNRLLQMLTWKNHHEMQIRLAAASILKRLVQYNGNRFKVVAIPGALEAISSLLASEEDYCRNEQNVTPLFSKMIRLRGLRILKELTKVHSNCVRIGSIRGLRRILVTLIQVRHGFVDGNSALDLKAFTVSLHLIKLLTTTTGKSGKILGDQIGRTVFLLRNLRDIIVSRGQMTSKESALDMVICLALDNHRREEIGRTGGMITNLLMLFLTREETLKAGEALNLILLQNSKNCRRLLDLNHFSSSSLQNYCEDPRIGACVAKMLRSLFVYFTPNQKDAILALAPYLMRMAVKSMESSTITYQEALLGFLALMVPSLSTPPYELIFSHTLFTKQTFLNEFMNMVERLPSFDLDSYPRIRRHIVELAIALMRHDNVQRQALKDGQAFEHHLREILETVSEVENYYTISGQIGLTRHLQTMENLIEVAITELHKQ</sequence>
<protein>
    <submittedName>
        <fullName evidence="1">Uncharacterized protein</fullName>
    </submittedName>
</protein>
<keyword evidence="2" id="KW-1185">Reference proteome</keyword>
<reference evidence="2" key="1">
    <citation type="journal article" date="2024" name="Proc. Natl. Acad. Sci. U.S.A.">
        <title>Extraordinary preservation of gene collinearity over three hundred million years revealed in homosporous lycophytes.</title>
        <authorList>
            <person name="Li C."/>
            <person name="Wickell D."/>
            <person name="Kuo L.Y."/>
            <person name="Chen X."/>
            <person name="Nie B."/>
            <person name="Liao X."/>
            <person name="Peng D."/>
            <person name="Ji J."/>
            <person name="Jenkins J."/>
            <person name="Williams M."/>
            <person name="Shu S."/>
            <person name="Plott C."/>
            <person name="Barry K."/>
            <person name="Rajasekar S."/>
            <person name="Grimwood J."/>
            <person name="Han X."/>
            <person name="Sun S."/>
            <person name="Hou Z."/>
            <person name="He W."/>
            <person name="Dai G."/>
            <person name="Sun C."/>
            <person name="Schmutz J."/>
            <person name="Leebens-Mack J.H."/>
            <person name="Li F.W."/>
            <person name="Wang L."/>
        </authorList>
    </citation>
    <scope>NUCLEOTIDE SEQUENCE [LARGE SCALE GENOMIC DNA]</scope>
    <source>
        <strain evidence="2">cv. PW_Plant_1</strain>
    </source>
</reference>
<dbReference type="EMBL" id="CM055099">
    <property type="protein sequence ID" value="KAJ7546929.1"/>
    <property type="molecule type" value="Genomic_DNA"/>
</dbReference>
<comment type="caution">
    <text evidence="1">The sequence shown here is derived from an EMBL/GenBank/DDBJ whole genome shotgun (WGS) entry which is preliminary data.</text>
</comment>
<accession>A0ACC2CY44</accession>